<reference evidence="1 2" key="1">
    <citation type="submission" date="2018-06" db="EMBL/GenBank/DDBJ databases">
        <authorList>
            <consortium name="Pathogen Informatics"/>
            <person name="Doyle S."/>
        </authorList>
    </citation>
    <scope>NUCLEOTIDE SEQUENCE [LARGE SCALE GENOMIC DNA]</scope>
    <source>
        <strain evidence="1 2">NCTC13456</strain>
    </source>
</reference>
<accession>A0A376GG11</accession>
<protein>
    <recommendedName>
        <fullName evidence="3">DUF4265 domain-containing protein</fullName>
    </recommendedName>
</protein>
<sequence length="157" mass="18693">MDQETKYEKILVRYYSKVLEEEIVETLWTETIDKEKGLYKIDNIPFYGPCFSSDDIVFAEYDNDEECLTFRKVIEFSGNSTIQVIIMNDEIDRDNIRNIFKNLNCESEALNEKYFVLEIPLKINYKSIFDKLTELQENNFIAFAEPVLSEKHRDETR</sequence>
<dbReference type="EMBL" id="UFXS01000001">
    <property type="protein sequence ID" value="STD58840.1"/>
    <property type="molecule type" value="Genomic_DNA"/>
</dbReference>
<name>A0A376GG11_9FLAO</name>
<evidence type="ECO:0000313" key="2">
    <source>
        <dbReference type="Proteomes" id="UP000254737"/>
    </source>
</evidence>
<dbReference type="InterPro" id="IPR025361">
    <property type="entry name" value="DUF4265"/>
</dbReference>
<dbReference type="Proteomes" id="UP000254737">
    <property type="component" value="Unassembled WGS sequence"/>
</dbReference>
<gene>
    <name evidence="1" type="ORF">NCTC13456_02467</name>
</gene>
<organism evidence="1 2">
    <name type="scientific">Empedobacter falsenii</name>
    <dbReference type="NCBI Taxonomy" id="343874"/>
    <lineage>
        <taxon>Bacteria</taxon>
        <taxon>Pseudomonadati</taxon>
        <taxon>Bacteroidota</taxon>
        <taxon>Flavobacteriia</taxon>
        <taxon>Flavobacteriales</taxon>
        <taxon>Weeksellaceae</taxon>
        <taxon>Empedobacter</taxon>
    </lineage>
</organism>
<proteinExistence type="predicted"/>
<dbReference type="AlphaFoldDB" id="A0A376GG11"/>
<dbReference type="RefSeq" id="WP_115000733.1">
    <property type="nucleotide sequence ID" value="NZ_UFXS01000001.1"/>
</dbReference>
<dbReference type="Pfam" id="PF14085">
    <property type="entry name" value="DUF4265"/>
    <property type="match status" value="1"/>
</dbReference>
<evidence type="ECO:0008006" key="3">
    <source>
        <dbReference type="Google" id="ProtNLM"/>
    </source>
</evidence>
<dbReference type="STRING" id="343874.GCA_000805695_02077"/>
<evidence type="ECO:0000313" key="1">
    <source>
        <dbReference type="EMBL" id="STD58840.1"/>
    </source>
</evidence>